<gene>
    <name evidence="1" type="ORF">FMOSSE_LOCUS7730</name>
</gene>
<keyword evidence="2" id="KW-1185">Reference proteome</keyword>
<sequence>MYNSALSFTSLGANIDETITGTRDKILNNVNPYVKTFHQASNMLRSNQLLNMKIVITDCRIIDPRYYNTLRAVEFAVIMV</sequence>
<reference evidence="1" key="1">
    <citation type="submission" date="2021-06" db="EMBL/GenBank/DDBJ databases">
        <authorList>
            <person name="Kallberg Y."/>
            <person name="Tangrot J."/>
            <person name="Rosling A."/>
        </authorList>
    </citation>
    <scope>NUCLEOTIDE SEQUENCE</scope>
    <source>
        <strain evidence="1">87-6 pot B 2015</strain>
    </source>
</reference>
<evidence type="ECO:0000313" key="2">
    <source>
        <dbReference type="Proteomes" id="UP000789375"/>
    </source>
</evidence>
<protein>
    <submittedName>
        <fullName evidence="1">12948_t:CDS:1</fullName>
    </submittedName>
</protein>
<organism evidence="1 2">
    <name type="scientific">Funneliformis mosseae</name>
    <name type="common">Endomycorrhizal fungus</name>
    <name type="synonym">Glomus mosseae</name>
    <dbReference type="NCBI Taxonomy" id="27381"/>
    <lineage>
        <taxon>Eukaryota</taxon>
        <taxon>Fungi</taxon>
        <taxon>Fungi incertae sedis</taxon>
        <taxon>Mucoromycota</taxon>
        <taxon>Glomeromycotina</taxon>
        <taxon>Glomeromycetes</taxon>
        <taxon>Glomerales</taxon>
        <taxon>Glomeraceae</taxon>
        <taxon>Funneliformis</taxon>
    </lineage>
</organism>
<proteinExistence type="predicted"/>
<name>A0A9N9BUN5_FUNMO</name>
<dbReference type="EMBL" id="CAJVPP010001862">
    <property type="protein sequence ID" value="CAG8576555.1"/>
    <property type="molecule type" value="Genomic_DNA"/>
</dbReference>
<accession>A0A9N9BUN5</accession>
<comment type="caution">
    <text evidence="1">The sequence shown here is derived from an EMBL/GenBank/DDBJ whole genome shotgun (WGS) entry which is preliminary data.</text>
</comment>
<dbReference type="AlphaFoldDB" id="A0A9N9BUN5"/>
<evidence type="ECO:0000313" key="1">
    <source>
        <dbReference type="EMBL" id="CAG8576555.1"/>
    </source>
</evidence>
<dbReference type="Proteomes" id="UP000789375">
    <property type="component" value="Unassembled WGS sequence"/>
</dbReference>